<dbReference type="InterPro" id="IPR012489">
    <property type="entry name" value="NucleaseA_inhib-like"/>
</dbReference>
<dbReference type="InterPro" id="IPR036587">
    <property type="entry name" value="NucleaseA_inhib-like_sf"/>
</dbReference>
<dbReference type="Proteomes" id="UP000605846">
    <property type="component" value="Unassembled WGS sequence"/>
</dbReference>
<proteinExistence type="predicted"/>
<protein>
    <submittedName>
        <fullName evidence="2">Uncharacterized protein</fullName>
    </submittedName>
</protein>
<evidence type="ECO:0000256" key="1">
    <source>
        <dbReference type="SAM" id="MobiDB-lite"/>
    </source>
</evidence>
<evidence type="ECO:0000313" key="2">
    <source>
        <dbReference type="EMBL" id="KAF7721453.1"/>
    </source>
</evidence>
<comment type="caution">
    <text evidence="2">The sequence shown here is derived from an EMBL/GenBank/DDBJ whole genome shotgun (WGS) entry which is preliminary data.</text>
</comment>
<dbReference type="Gene3D" id="3.40.1460.10">
    <property type="entry name" value="Nuclease A inhibitor-like"/>
    <property type="match status" value="1"/>
</dbReference>
<gene>
    <name evidence="2" type="ORF">EC973_004677</name>
</gene>
<organism evidence="2 3">
    <name type="scientific">Apophysomyces ossiformis</name>
    <dbReference type="NCBI Taxonomy" id="679940"/>
    <lineage>
        <taxon>Eukaryota</taxon>
        <taxon>Fungi</taxon>
        <taxon>Fungi incertae sedis</taxon>
        <taxon>Mucoromycota</taxon>
        <taxon>Mucoromycotina</taxon>
        <taxon>Mucoromycetes</taxon>
        <taxon>Mucorales</taxon>
        <taxon>Mucorineae</taxon>
        <taxon>Mucoraceae</taxon>
        <taxon>Apophysomyces</taxon>
    </lineage>
</organism>
<dbReference type="Pfam" id="PF07924">
    <property type="entry name" value="NuiA"/>
    <property type="match status" value="1"/>
</dbReference>
<feature type="region of interest" description="Disordered" evidence="1">
    <location>
        <begin position="1"/>
        <end position="33"/>
    </location>
</feature>
<dbReference type="EMBL" id="JABAYA010000264">
    <property type="protein sequence ID" value="KAF7721453.1"/>
    <property type="molecule type" value="Genomic_DNA"/>
</dbReference>
<reference evidence="2" key="1">
    <citation type="submission" date="2020-01" db="EMBL/GenBank/DDBJ databases">
        <title>Genome Sequencing of Three Apophysomyces-Like Fungal Strains Confirms a Novel Fungal Genus in the Mucoromycota with divergent Burkholderia-like Endosymbiotic Bacteria.</title>
        <authorList>
            <person name="Stajich J.E."/>
            <person name="Macias A.M."/>
            <person name="Carter-House D."/>
            <person name="Lovett B."/>
            <person name="Kasson L.R."/>
            <person name="Berry K."/>
            <person name="Grigoriev I."/>
            <person name="Chang Y."/>
            <person name="Spatafora J."/>
            <person name="Kasson M.T."/>
        </authorList>
    </citation>
    <scope>NUCLEOTIDE SEQUENCE</scope>
    <source>
        <strain evidence="2">NRRL A-21654</strain>
    </source>
</reference>
<dbReference type="SUPFAM" id="SSF82602">
    <property type="entry name" value="Nuclease A inhibitor (NuiA)"/>
    <property type="match status" value="1"/>
</dbReference>
<dbReference type="AlphaFoldDB" id="A0A8H7ELM3"/>
<keyword evidence="3" id="KW-1185">Reference proteome</keyword>
<accession>A0A8H7ELM3</accession>
<name>A0A8H7ELM3_9FUNG</name>
<sequence length="180" mass="19680">MDQDNANDSYLAMLNNPKINPPRNPPRTENSQTTPLLASADFSAATSVQQSLKETAGDLMLVSETDAPFESLNIAWDKSTLPTVEELIDLGLVEEDGDRDIKSLTAFFEPLTSKANDPYKQASGFRALLEKFKELFGESEDSAKVYLIGEITITVLVLGLIRGDDDRNALVGLKSILVES</sequence>
<evidence type="ECO:0000313" key="3">
    <source>
        <dbReference type="Proteomes" id="UP000605846"/>
    </source>
</evidence>
<dbReference type="OrthoDB" id="2329895at2759"/>